<accession>A0A9P8UY72</accession>
<gene>
    <name evidence="5" type="ORF">F5X68DRAFT_145306</name>
</gene>
<dbReference type="GO" id="GO:0006351">
    <property type="term" value="P:DNA-templated transcription"/>
    <property type="evidence" value="ECO:0007669"/>
    <property type="project" value="InterPro"/>
</dbReference>
<dbReference type="SUPFAM" id="SSF57701">
    <property type="entry name" value="Zn2/Cys6 DNA-binding domain"/>
    <property type="match status" value="1"/>
</dbReference>
<feature type="compositionally biased region" description="Polar residues" evidence="3">
    <location>
        <begin position="77"/>
        <end position="98"/>
    </location>
</feature>
<dbReference type="GO" id="GO:0008270">
    <property type="term" value="F:zinc ion binding"/>
    <property type="evidence" value="ECO:0007669"/>
    <property type="project" value="InterPro"/>
</dbReference>
<dbReference type="Pfam" id="PF00172">
    <property type="entry name" value="Zn_clus"/>
    <property type="match status" value="1"/>
</dbReference>
<dbReference type="PROSITE" id="PS00463">
    <property type="entry name" value="ZN2_CY6_FUNGAL_1"/>
    <property type="match status" value="1"/>
</dbReference>
<dbReference type="InterPro" id="IPR001138">
    <property type="entry name" value="Zn2Cys6_DnaBD"/>
</dbReference>
<evidence type="ECO:0000256" key="3">
    <source>
        <dbReference type="SAM" id="MobiDB-lite"/>
    </source>
</evidence>
<proteinExistence type="predicted"/>
<dbReference type="InterPro" id="IPR050987">
    <property type="entry name" value="AtrR-like"/>
</dbReference>
<keyword evidence="1" id="KW-0479">Metal-binding</keyword>
<reference evidence="5" key="1">
    <citation type="journal article" date="2021" name="Nat. Commun.">
        <title>Genetic determinants of endophytism in the Arabidopsis root mycobiome.</title>
        <authorList>
            <person name="Mesny F."/>
            <person name="Miyauchi S."/>
            <person name="Thiergart T."/>
            <person name="Pickel B."/>
            <person name="Atanasova L."/>
            <person name="Karlsson M."/>
            <person name="Huettel B."/>
            <person name="Barry K.W."/>
            <person name="Haridas S."/>
            <person name="Chen C."/>
            <person name="Bauer D."/>
            <person name="Andreopoulos W."/>
            <person name="Pangilinan J."/>
            <person name="LaButti K."/>
            <person name="Riley R."/>
            <person name="Lipzen A."/>
            <person name="Clum A."/>
            <person name="Drula E."/>
            <person name="Henrissat B."/>
            <person name="Kohler A."/>
            <person name="Grigoriev I.V."/>
            <person name="Martin F.M."/>
            <person name="Hacquard S."/>
        </authorList>
    </citation>
    <scope>NUCLEOTIDE SEQUENCE</scope>
    <source>
        <strain evidence="5">MPI-SDFR-AT-0117</strain>
    </source>
</reference>
<comment type="caution">
    <text evidence="5">The sequence shown here is derived from an EMBL/GenBank/DDBJ whole genome shotgun (WGS) entry which is preliminary data.</text>
</comment>
<dbReference type="InterPro" id="IPR036864">
    <property type="entry name" value="Zn2-C6_fun-type_DNA-bd_sf"/>
</dbReference>
<dbReference type="OrthoDB" id="424974at2759"/>
<dbReference type="EMBL" id="JAGSXJ010000049">
    <property type="protein sequence ID" value="KAH6661820.1"/>
    <property type="molecule type" value="Genomic_DNA"/>
</dbReference>
<dbReference type="SMART" id="SM00906">
    <property type="entry name" value="Fungal_trans"/>
    <property type="match status" value="1"/>
</dbReference>
<dbReference type="CDD" id="cd12148">
    <property type="entry name" value="fungal_TF_MHR"/>
    <property type="match status" value="1"/>
</dbReference>
<dbReference type="InterPro" id="IPR007219">
    <property type="entry name" value="XnlR_reg_dom"/>
</dbReference>
<organism evidence="5 6">
    <name type="scientific">Plectosphaerella plurivora</name>
    <dbReference type="NCBI Taxonomy" id="936078"/>
    <lineage>
        <taxon>Eukaryota</taxon>
        <taxon>Fungi</taxon>
        <taxon>Dikarya</taxon>
        <taxon>Ascomycota</taxon>
        <taxon>Pezizomycotina</taxon>
        <taxon>Sordariomycetes</taxon>
        <taxon>Hypocreomycetidae</taxon>
        <taxon>Glomerellales</taxon>
        <taxon>Plectosphaerellaceae</taxon>
        <taxon>Plectosphaerella</taxon>
    </lineage>
</organism>
<dbReference type="CDD" id="cd00067">
    <property type="entry name" value="GAL4"/>
    <property type="match status" value="1"/>
</dbReference>
<evidence type="ECO:0000256" key="1">
    <source>
        <dbReference type="ARBA" id="ARBA00022723"/>
    </source>
</evidence>
<dbReference type="PANTHER" id="PTHR46910:SF1">
    <property type="entry name" value="MISCELLANEOUS ZN(II)2CYS6 TRANSCRIPTION FACTOR (EUROFUNG)-RELATED"/>
    <property type="match status" value="1"/>
</dbReference>
<dbReference type="PANTHER" id="PTHR46910">
    <property type="entry name" value="TRANSCRIPTION FACTOR PDR1"/>
    <property type="match status" value="1"/>
</dbReference>
<feature type="domain" description="Zn(2)-C6 fungal-type" evidence="4">
    <location>
        <begin position="20"/>
        <end position="50"/>
    </location>
</feature>
<protein>
    <submittedName>
        <fullName evidence="5">Fungal-specific transcription factor domain-containing protein</fullName>
    </submittedName>
</protein>
<name>A0A9P8UY72_9PEZI</name>
<sequence>MASIEKPDQPANKQIRLSLACNPCRKRKVRCDARQPKCRNCSLRGDICETSDLRKPGKTPGVRRRATAKQGSRRDSSATQALTSPTALSQSLSAHTPASGSSGGSDGAQEGPGMSWVARGYAWAASKPLSYASVVSPDAVVHTDKTSMSPRFKIMGASSLQSLFCFVDLHLGEMGYPPSRPMFDQGMRYSVEFSIPLTPPVGLFHLPSPDECSDAVDAFYSTIWPLFPVVHRPTVLANIARFTEMQTKAILGQQLELEPGDLPSLATVYAILCIGCDEITGHPTDDSTLYLTLGYNLLPHLFAQPYLSSIQALLLLGLAFRGRSKDGQTFQLVAQAIRMAQSMGLQKRDSSGHEIEDDLYQRVWWSCHALEKLNQLESGRPSICSGQEGTYILPRNPQGNDLDGGPGEHFPAWVSLSNIMGHISERLYMHKFVSSKDMLVEMANLHQALLDWQKSLPDSIRPGSAGGLSSSALSTDSSISHISQAQMTILRASLLFPHSGFVQEIKKRKADLPRGHRLANGSALCANAARETISQYLHLADHGIQTTLLGTTQALQAAVVLAIGILRQPGKRLARADMELLRLAIEYVEEYYTRWGQDPVYINLFLEWRDRLAEVVQRRSQAGQGPDQSLRQNQHGHIADLDSIGTASTEDFDMQGMESNLFGDWDFEEFWKMMDMDLTVG</sequence>
<dbReference type="GO" id="GO:0003677">
    <property type="term" value="F:DNA binding"/>
    <property type="evidence" value="ECO:0007669"/>
    <property type="project" value="InterPro"/>
</dbReference>
<dbReference type="Proteomes" id="UP000770015">
    <property type="component" value="Unassembled WGS sequence"/>
</dbReference>
<evidence type="ECO:0000256" key="2">
    <source>
        <dbReference type="ARBA" id="ARBA00023242"/>
    </source>
</evidence>
<keyword evidence="6" id="KW-1185">Reference proteome</keyword>
<dbReference type="PROSITE" id="PS50048">
    <property type="entry name" value="ZN2_CY6_FUNGAL_2"/>
    <property type="match status" value="1"/>
</dbReference>
<dbReference type="SMART" id="SM00066">
    <property type="entry name" value="GAL4"/>
    <property type="match status" value="1"/>
</dbReference>
<dbReference type="GO" id="GO:0000981">
    <property type="term" value="F:DNA-binding transcription factor activity, RNA polymerase II-specific"/>
    <property type="evidence" value="ECO:0007669"/>
    <property type="project" value="InterPro"/>
</dbReference>
<evidence type="ECO:0000259" key="4">
    <source>
        <dbReference type="PROSITE" id="PS50048"/>
    </source>
</evidence>
<keyword evidence="2" id="KW-0539">Nucleus</keyword>
<dbReference type="AlphaFoldDB" id="A0A9P8UY72"/>
<feature type="region of interest" description="Disordered" evidence="3">
    <location>
        <begin position="49"/>
        <end position="111"/>
    </location>
</feature>
<evidence type="ECO:0000313" key="6">
    <source>
        <dbReference type="Proteomes" id="UP000770015"/>
    </source>
</evidence>
<dbReference type="Gene3D" id="4.10.240.10">
    <property type="entry name" value="Zn(2)-C6 fungal-type DNA-binding domain"/>
    <property type="match status" value="1"/>
</dbReference>
<dbReference type="Pfam" id="PF04082">
    <property type="entry name" value="Fungal_trans"/>
    <property type="match status" value="1"/>
</dbReference>
<evidence type="ECO:0000313" key="5">
    <source>
        <dbReference type="EMBL" id="KAH6661820.1"/>
    </source>
</evidence>